<keyword evidence="3" id="KW-1185">Reference proteome</keyword>
<name>A0A482WWC8_LAOST</name>
<reference evidence="2 3" key="1">
    <citation type="journal article" date="2017" name="Gigascience">
        <title>Genome sequence of the small brown planthopper, Laodelphax striatellus.</title>
        <authorList>
            <person name="Zhu J."/>
            <person name="Jiang F."/>
            <person name="Wang X."/>
            <person name="Yang P."/>
            <person name="Bao Y."/>
            <person name="Zhao W."/>
            <person name="Wang W."/>
            <person name="Lu H."/>
            <person name="Wang Q."/>
            <person name="Cui N."/>
            <person name="Li J."/>
            <person name="Chen X."/>
            <person name="Luo L."/>
            <person name="Yu J."/>
            <person name="Kang L."/>
            <person name="Cui F."/>
        </authorList>
    </citation>
    <scope>NUCLEOTIDE SEQUENCE [LARGE SCALE GENOMIC DNA]</scope>
    <source>
        <strain evidence="2">Lst14</strain>
    </source>
</reference>
<feature type="compositionally biased region" description="Polar residues" evidence="1">
    <location>
        <begin position="57"/>
        <end position="79"/>
    </location>
</feature>
<sequence length="79" mass="9233">MRRNGLEIDGNFLSYEEVKRKYMEETDSNETSDIQEENQKKRRREAGQQIGMRAKQNAMNTGTTEITNFFRPSSNAINK</sequence>
<evidence type="ECO:0000313" key="3">
    <source>
        <dbReference type="Proteomes" id="UP000291343"/>
    </source>
</evidence>
<comment type="caution">
    <text evidence="2">The sequence shown here is derived from an EMBL/GenBank/DDBJ whole genome shotgun (WGS) entry which is preliminary data.</text>
</comment>
<dbReference type="AlphaFoldDB" id="A0A482WWC8"/>
<proteinExistence type="predicted"/>
<protein>
    <submittedName>
        <fullName evidence="2">Uncharacterized protein</fullName>
    </submittedName>
</protein>
<dbReference type="EMBL" id="QKKF02023800">
    <property type="protein sequence ID" value="RZF37602.1"/>
    <property type="molecule type" value="Genomic_DNA"/>
</dbReference>
<feature type="compositionally biased region" description="Acidic residues" evidence="1">
    <location>
        <begin position="25"/>
        <end position="36"/>
    </location>
</feature>
<accession>A0A482WWC8</accession>
<gene>
    <name evidence="2" type="ORF">LSTR_LSTR003167</name>
</gene>
<dbReference type="Proteomes" id="UP000291343">
    <property type="component" value="Unassembled WGS sequence"/>
</dbReference>
<evidence type="ECO:0000256" key="1">
    <source>
        <dbReference type="SAM" id="MobiDB-lite"/>
    </source>
</evidence>
<feature type="region of interest" description="Disordered" evidence="1">
    <location>
        <begin position="22"/>
        <end position="79"/>
    </location>
</feature>
<dbReference type="InParanoid" id="A0A482WWC8"/>
<evidence type="ECO:0000313" key="2">
    <source>
        <dbReference type="EMBL" id="RZF37602.1"/>
    </source>
</evidence>
<organism evidence="2 3">
    <name type="scientific">Laodelphax striatellus</name>
    <name type="common">Small brown planthopper</name>
    <name type="synonym">Delphax striatella</name>
    <dbReference type="NCBI Taxonomy" id="195883"/>
    <lineage>
        <taxon>Eukaryota</taxon>
        <taxon>Metazoa</taxon>
        <taxon>Ecdysozoa</taxon>
        <taxon>Arthropoda</taxon>
        <taxon>Hexapoda</taxon>
        <taxon>Insecta</taxon>
        <taxon>Pterygota</taxon>
        <taxon>Neoptera</taxon>
        <taxon>Paraneoptera</taxon>
        <taxon>Hemiptera</taxon>
        <taxon>Auchenorrhyncha</taxon>
        <taxon>Fulgoroidea</taxon>
        <taxon>Delphacidae</taxon>
        <taxon>Criomorphinae</taxon>
        <taxon>Laodelphax</taxon>
    </lineage>
</organism>